<keyword evidence="10" id="KW-0326">Glycosidase</keyword>
<evidence type="ECO:0000256" key="7">
    <source>
        <dbReference type="ARBA" id="ARBA00023157"/>
    </source>
</evidence>
<comment type="similarity">
    <text evidence="3 10">Belongs to the glycosyl hydrolase 47 family.</text>
</comment>
<evidence type="ECO:0000256" key="4">
    <source>
        <dbReference type="ARBA" id="ARBA00022723"/>
    </source>
</evidence>
<keyword evidence="11" id="KW-0472">Membrane</keyword>
<dbReference type="EMBL" id="BAABUJ010000005">
    <property type="protein sequence ID" value="GAA5796220.1"/>
    <property type="molecule type" value="Genomic_DNA"/>
</dbReference>
<dbReference type="Proteomes" id="UP001476247">
    <property type="component" value="Unassembled WGS sequence"/>
</dbReference>
<keyword evidence="13" id="KW-1185">Reference proteome</keyword>
<accession>A0ABP9XPN3</accession>
<comment type="cofactor">
    <cofactor evidence="1">
        <name>Ca(2+)</name>
        <dbReference type="ChEBI" id="CHEBI:29108"/>
    </cofactor>
</comment>
<proteinExistence type="inferred from homology"/>
<keyword evidence="6" id="KW-0106">Calcium</keyword>
<organism evidence="12 13">
    <name type="scientific">Helicostylum pulchrum</name>
    <dbReference type="NCBI Taxonomy" id="562976"/>
    <lineage>
        <taxon>Eukaryota</taxon>
        <taxon>Fungi</taxon>
        <taxon>Fungi incertae sedis</taxon>
        <taxon>Mucoromycota</taxon>
        <taxon>Mucoromycotina</taxon>
        <taxon>Mucoromycetes</taxon>
        <taxon>Mucorales</taxon>
        <taxon>Mucorineae</taxon>
        <taxon>Mucoraceae</taxon>
        <taxon>Helicostylum</taxon>
    </lineage>
</organism>
<protein>
    <recommendedName>
        <fullName evidence="10">alpha-1,2-Mannosidase</fullName>
        <ecNumber evidence="10">3.2.1.-</ecNumber>
    </recommendedName>
</protein>
<comment type="caution">
    <text evidence="12">The sequence shown here is derived from an EMBL/GenBank/DDBJ whole genome shotgun (WGS) entry which is preliminary data.</text>
</comment>
<dbReference type="InterPro" id="IPR050749">
    <property type="entry name" value="Glycosyl_Hydrolase_47"/>
</dbReference>
<dbReference type="Gene3D" id="1.50.10.10">
    <property type="match status" value="1"/>
</dbReference>
<evidence type="ECO:0000256" key="10">
    <source>
        <dbReference type="RuleBase" id="RU361193"/>
    </source>
</evidence>
<dbReference type="InterPro" id="IPR012341">
    <property type="entry name" value="6hp_glycosidase-like_sf"/>
</dbReference>
<comment type="catalytic activity">
    <reaction evidence="9">
        <text>N(4)-(alpha-D-Man-(1-&gt;2)-alpha-D-Man-(1-&gt;2)-alpha-D-Man-(1-&gt;3)-[alpha-D-Man-(1-&gt;2)-alpha-D-Man-(1-&gt;3)-[alpha-D-Man-(1-&gt;2)-alpha-D-Man-(1-&gt;6)]-alpha-D-Man-(1-&gt;6)]-beta-D-Man-(1-&gt;4)-beta-D-GlcNAc-(1-&gt;4)-beta-D-GlcNAc)-L-asparaginyl-[protein] (N-glucan mannose isomer 9A1,2,3B1,2,3) + 4 H2O = N(4)-(alpha-D-Man-(1-&gt;3)-[alpha-D-Man-(1-&gt;3)-[alpha-D-Man-(1-&gt;6)]-alpha-D-Man-(1-&gt;6)]-beta-D-Man-(1-&gt;4)-beta-D-GlcNAc-(1-&gt;4)-beta-D-GlcNAc)-L-asparaginyl-[protein] (N-glucan mannose isomer 5A1,2) + 4 beta-D-mannose</text>
        <dbReference type="Rhea" id="RHEA:56008"/>
        <dbReference type="Rhea" id="RHEA-COMP:14356"/>
        <dbReference type="Rhea" id="RHEA-COMP:14367"/>
        <dbReference type="ChEBI" id="CHEBI:15377"/>
        <dbReference type="ChEBI" id="CHEBI:28563"/>
        <dbReference type="ChEBI" id="CHEBI:59087"/>
        <dbReference type="ChEBI" id="CHEBI:139493"/>
        <dbReference type="EC" id="3.2.1.113"/>
    </reaction>
</comment>
<dbReference type="PRINTS" id="PR00747">
    <property type="entry name" value="GLYHDRLASE47"/>
</dbReference>
<dbReference type="PANTHER" id="PTHR11742">
    <property type="entry name" value="MANNOSYL-OLIGOSACCHARIDE ALPHA-1,2-MANNOSIDASE-RELATED"/>
    <property type="match status" value="1"/>
</dbReference>
<keyword evidence="7" id="KW-1015">Disulfide bond</keyword>
<keyword evidence="11" id="KW-0812">Transmembrane</keyword>
<evidence type="ECO:0000256" key="6">
    <source>
        <dbReference type="ARBA" id="ARBA00022837"/>
    </source>
</evidence>
<evidence type="ECO:0000313" key="12">
    <source>
        <dbReference type="EMBL" id="GAA5796220.1"/>
    </source>
</evidence>
<comment type="catalytic activity">
    <reaction evidence="8">
        <text>N(4)-(alpha-D-Man-(1-&gt;2)-alpha-D-Man-(1-&gt;2)-alpha-D-Man-(1-&gt;3)-[alpha-D-Man-(1-&gt;3)-[alpha-D-Man-(1-&gt;2)-alpha-D-Man-(1-&gt;6)]-alpha-D-Man-(1-&gt;6)]-beta-D-Man-(1-&gt;4)-beta-D-GlcNAc-(1-&gt;4)-beta-D-GlcNAc)-L-asparaginyl-[protein] (N-glucan mannose isomer 8A1,2,3B1,3) + 3 H2O = N(4)-(alpha-D-Man-(1-&gt;3)-[alpha-D-Man-(1-&gt;3)-[alpha-D-Man-(1-&gt;6)]-alpha-D-Man-(1-&gt;6)]-beta-D-Man-(1-&gt;4)-beta-D-GlcNAc-(1-&gt;4)-beta-D-GlcNAc)-L-asparaginyl-[protein] (N-glucan mannose isomer 5A1,2) + 3 beta-D-mannose</text>
        <dbReference type="Rhea" id="RHEA:56028"/>
        <dbReference type="Rhea" id="RHEA-COMP:14358"/>
        <dbReference type="Rhea" id="RHEA-COMP:14367"/>
        <dbReference type="ChEBI" id="CHEBI:15377"/>
        <dbReference type="ChEBI" id="CHEBI:28563"/>
        <dbReference type="ChEBI" id="CHEBI:59087"/>
        <dbReference type="ChEBI" id="CHEBI:60628"/>
        <dbReference type="EC" id="3.2.1.113"/>
    </reaction>
</comment>
<reference evidence="12 13" key="1">
    <citation type="submission" date="2024-04" db="EMBL/GenBank/DDBJ databases">
        <title>genome sequences of Mucor flavus KT1a and Helicostylum pulchrum KT1b strains isolation_sourced from the surface of a dry-aged beef.</title>
        <authorList>
            <person name="Toyotome T."/>
            <person name="Hosono M."/>
            <person name="Torimaru M."/>
            <person name="Fukuda K."/>
            <person name="Mikami N."/>
        </authorList>
    </citation>
    <scope>NUCLEOTIDE SEQUENCE [LARGE SCALE GENOMIC DNA]</scope>
    <source>
        <strain evidence="12 13">KT1b</strain>
    </source>
</reference>
<dbReference type="InterPro" id="IPR001382">
    <property type="entry name" value="Glyco_hydro_47"/>
</dbReference>
<gene>
    <name evidence="12" type="ORF">HPULCUR_001590</name>
</gene>
<sequence>MGLSTYSSKFPKRWKLFIVLVGILLIVSQIYYIFTTPSKQESIPLDVERSHTSNQPMGGDKLPKVHDPIIKTPPRHSILTGFGGFKSKLPQLQHDFSPEPVVYTKLRESRRNAIKKSFLHGWTGYKTYAMGHDELKPLSNKPKTTFGGWGATMVDSLSTLVIMDLTDEFLNVMPRISKINFRVDQDISVFESIIRYLGGFISAFELGERKQDMLIQKAEKLAQELLPAFDTPSGFPYHLWNPAKNTSTNQETLFAEVGTFQLEFMMLSQLTGNTIYGEKAQQVTDFLDSMGYEQGVYIKGLYPTALDTHKGRFKDDPSNWILAISTFGAMGDSTFEYFLKEYLLMDGSVPQYGRMYTESINAMKKHMLRQVPGYDLLLLPPFDTQHMNHRNSMDHLTCFVPGMLAMGAVTFNQPEDMIIAKGILETCVFMYRTTETGLSPENWALGKTEEYNPVTYNKTKSELEKLRNWWYDDELVNPLILEKTERESQNELPVHKKKDETRVVTEYSTNYKLPPVKKRPESLYFDDKRYLLRPETVESLFILYRMTGDQKYQEYGWEIYESIEKWCKTKSAYASVRNVERTPGEEDEETEGFNQIDSMETFLFAETFKYLYLLFSPPEILSLDKFIFNTEAHPFVRKHWNWDKILKKDDV</sequence>
<dbReference type="Pfam" id="PF01532">
    <property type="entry name" value="Glyco_hydro_47"/>
    <property type="match status" value="1"/>
</dbReference>
<dbReference type="InterPro" id="IPR036026">
    <property type="entry name" value="Seven-hairpin_glycosidases"/>
</dbReference>
<feature type="transmembrane region" description="Helical" evidence="11">
    <location>
        <begin position="16"/>
        <end position="34"/>
    </location>
</feature>
<evidence type="ECO:0000256" key="5">
    <source>
        <dbReference type="ARBA" id="ARBA00022801"/>
    </source>
</evidence>
<keyword evidence="5 10" id="KW-0378">Hydrolase</keyword>
<name>A0ABP9XPN3_9FUNG</name>
<evidence type="ECO:0000256" key="11">
    <source>
        <dbReference type="SAM" id="Phobius"/>
    </source>
</evidence>
<comment type="pathway">
    <text evidence="2">Protein modification; protein glycosylation.</text>
</comment>
<evidence type="ECO:0000256" key="2">
    <source>
        <dbReference type="ARBA" id="ARBA00004922"/>
    </source>
</evidence>
<evidence type="ECO:0000256" key="8">
    <source>
        <dbReference type="ARBA" id="ARBA00047669"/>
    </source>
</evidence>
<keyword evidence="4" id="KW-0479">Metal-binding</keyword>
<keyword evidence="11" id="KW-1133">Transmembrane helix</keyword>
<dbReference type="SUPFAM" id="SSF48225">
    <property type="entry name" value="Seven-hairpin glycosidases"/>
    <property type="match status" value="1"/>
</dbReference>
<evidence type="ECO:0000256" key="3">
    <source>
        <dbReference type="ARBA" id="ARBA00007658"/>
    </source>
</evidence>
<evidence type="ECO:0000256" key="1">
    <source>
        <dbReference type="ARBA" id="ARBA00001913"/>
    </source>
</evidence>
<dbReference type="PANTHER" id="PTHR11742:SF55">
    <property type="entry name" value="ENDOPLASMIC RETICULUM MANNOSYL-OLIGOSACCHARIDE 1,2-ALPHA-MANNOSIDASE"/>
    <property type="match status" value="1"/>
</dbReference>
<evidence type="ECO:0000313" key="13">
    <source>
        <dbReference type="Proteomes" id="UP001476247"/>
    </source>
</evidence>
<dbReference type="EC" id="3.2.1.-" evidence="10"/>
<evidence type="ECO:0000256" key="9">
    <source>
        <dbReference type="ARBA" id="ARBA00048605"/>
    </source>
</evidence>